<dbReference type="SUPFAM" id="SSF48371">
    <property type="entry name" value="ARM repeat"/>
    <property type="match status" value="1"/>
</dbReference>
<evidence type="ECO:0008006" key="3">
    <source>
        <dbReference type="Google" id="ProtNLM"/>
    </source>
</evidence>
<comment type="caution">
    <text evidence="1">The sequence shown here is derived from an EMBL/GenBank/DDBJ whole genome shotgun (WGS) entry which is preliminary data.</text>
</comment>
<dbReference type="InterPro" id="IPR011989">
    <property type="entry name" value="ARM-like"/>
</dbReference>
<dbReference type="Proteomes" id="UP001470230">
    <property type="component" value="Unassembled WGS sequence"/>
</dbReference>
<gene>
    <name evidence="1" type="ORF">M9Y10_002558</name>
</gene>
<dbReference type="Gene3D" id="1.25.10.10">
    <property type="entry name" value="Leucine-rich Repeat Variant"/>
    <property type="match status" value="2"/>
</dbReference>
<dbReference type="InterPro" id="IPR016024">
    <property type="entry name" value="ARM-type_fold"/>
</dbReference>
<reference evidence="1 2" key="1">
    <citation type="submission" date="2024-04" db="EMBL/GenBank/DDBJ databases">
        <title>Tritrichomonas musculus Genome.</title>
        <authorList>
            <person name="Alves-Ferreira E."/>
            <person name="Grigg M."/>
            <person name="Lorenzi H."/>
            <person name="Galac M."/>
        </authorList>
    </citation>
    <scope>NUCLEOTIDE SEQUENCE [LARGE SCALE GENOMIC DNA]</scope>
    <source>
        <strain evidence="1 2">EAF2021</strain>
    </source>
</reference>
<evidence type="ECO:0000313" key="2">
    <source>
        <dbReference type="Proteomes" id="UP001470230"/>
    </source>
</evidence>
<sequence>MQQYLQIIQATHSQDNSIQLASDAYINMLLQNPEELAQLHFESIRSGDEATRNSSLVLFSRYFSLLSQYGIKAFEKTYSDFQSNLLSLFLIEHFSEFQLDNVSHILFKAAKYFQNNWPGLTKSLCDLLKHQNPLISSNVAQCLSNCIDDNLIDARPYFEYLVGYIQNYLATPNESSSDIIVSNLRLFYSLAKLIDQYLDLDHQIAIFSNAVNYIPNCMCNSQNDPRIINDFFIFYKSHQNLFSGSYQKYYEVLMSIISNPDFCYATRSSSIYTLCSIISRYSEGFKSEVIGLFNAFSKLLYNDETFEDASEFLQNLSEIYGGDPQYAQYLYQFFQSNLADPYAFVSFGISFKGIKDHFANSGISKILLDNFSQGFTSKEDSARYLFFYSFDHLVSIFHQSEANFSSEEAINAILKAIVAENNDEILTLQVKILSQLLKFYSSHFSNLIPEIINLLDNLISRPNKQQVIVYILKCYKYLALSYKENLLPFSELIACYFIQILDNPQQSKDLFFYFMEELPYFKFSFPQEIYNNLISNLSTFLFKSFDDNGNEIGSEELSLLDNGTPSLISFFLNSLKNESIINSPDFLQKIINISLNVFSNENRIEIINDSDIDLSECCKMKPIANENKVFVIGNEQIFLFQNALSVLYLIFKQNTELLIANLPPLYELITDLLQSLLSTYFFSSIFDLEIIMLPFIQDEIKLSDLAEYTLQLDSIYEFNLLDLVKLSELISAFIKIVLEKPNVSILIISTISSFILHLLVFLDHKNDELMKTAQIINNITYDNNIYFPTKINFALVLREIFRYYPQISNEYFKEYTFNIVYGMQERSEPNKIIASIIFSDFSHFCSQINSNYSDTFIALFKSYLQSQDQQIRFSAIYGLSIIMNPNNTDTQTIEHFFNNLIRNTQNDHNDENRSMAIFAFLQLFQNYSATYDTAHYLLPFWELFIAANFQMPIYCIEYFSQSLFAFLSKNDNQVPTEKLSAIKILIQKLLDTQIFNPFYEPLNSLLGRLQP</sequence>
<dbReference type="EMBL" id="JAPFFF010000001">
    <property type="protein sequence ID" value="KAK8900235.1"/>
    <property type="molecule type" value="Genomic_DNA"/>
</dbReference>
<evidence type="ECO:0000313" key="1">
    <source>
        <dbReference type="EMBL" id="KAK8900235.1"/>
    </source>
</evidence>
<protein>
    <recommendedName>
        <fullName evidence="3">Importin N-terminal domain-containing protein</fullName>
    </recommendedName>
</protein>
<proteinExistence type="predicted"/>
<name>A0ABR2LA50_9EUKA</name>
<keyword evidence="2" id="KW-1185">Reference proteome</keyword>
<accession>A0ABR2LA50</accession>
<organism evidence="1 2">
    <name type="scientific">Tritrichomonas musculus</name>
    <dbReference type="NCBI Taxonomy" id="1915356"/>
    <lineage>
        <taxon>Eukaryota</taxon>
        <taxon>Metamonada</taxon>
        <taxon>Parabasalia</taxon>
        <taxon>Tritrichomonadida</taxon>
        <taxon>Tritrichomonadidae</taxon>
        <taxon>Tritrichomonas</taxon>
    </lineage>
</organism>